<evidence type="ECO:0000313" key="3">
    <source>
        <dbReference type="Proteomes" id="UP000644167"/>
    </source>
</evidence>
<reference evidence="2 3" key="1">
    <citation type="submission" date="2021-02" db="EMBL/GenBank/DDBJ databases">
        <title>The genome of Marinomonas foliarum JZW.</title>
        <authorList>
            <person name="Sun M."/>
        </authorList>
    </citation>
    <scope>NUCLEOTIDE SEQUENCE [LARGE SCALE GENOMIC DNA]</scope>
    <source>
        <strain evidence="2 3">JZW</strain>
    </source>
</reference>
<dbReference type="Proteomes" id="UP000644167">
    <property type="component" value="Chromosome"/>
</dbReference>
<protein>
    <submittedName>
        <fullName evidence="2">Uncharacterized protein</fullName>
    </submittedName>
</protein>
<name>A0ABX7IS70_9GAMM</name>
<gene>
    <name evidence="2" type="ORF">JSY38_02505</name>
</gene>
<evidence type="ECO:0000313" key="2">
    <source>
        <dbReference type="EMBL" id="QRV24428.1"/>
    </source>
</evidence>
<organism evidence="2 3">
    <name type="scientific">Marinomonas foliarum</name>
    <dbReference type="NCBI Taxonomy" id="491950"/>
    <lineage>
        <taxon>Bacteria</taxon>
        <taxon>Pseudomonadati</taxon>
        <taxon>Pseudomonadota</taxon>
        <taxon>Gammaproteobacteria</taxon>
        <taxon>Oceanospirillales</taxon>
        <taxon>Oceanospirillaceae</taxon>
        <taxon>Marinomonas</taxon>
    </lineage>
</organism>
<keyword evidence="3" id="KW-1185">Reference proteome</keyword>
<feature type="transmembrane region" description="Helical" evidence="1">
    <location>
        <begin position="141"/>
        <end position="158"/>
    </location>
</feature>
<keyword evidence="1" id="KW-1133">Transmembrane helix</keyword>
<accession>A0ABX7IS70</accession>
<dbReference type="RefSeq" id="WP_205115112.1">
    <property type="nucleotide sequence ID" value="NZ_CP070273.1"/>
</dbReference>
<evidence type="ECO:0000256" key="1">
    <source>
        <dbReference type="SAM" id="Phobius"/>
    </source>
</evidence>
<sequence>MEIKICSKLEAPNKLFICNHEQLIPARSEFIIEVRYWAEIKRSKRKWIEGQHIFATSEAEELELLNEYEDSFRNELSKKGNERVKQILTTKNEFTGFEVQIAEEWLADEKHNSIVRAENRESESLEISKRSELHAKRSNKIAILAFVVSVIALSWSVYSSSVTP</sequence>
<keyword evidence="1" id="KW-0472">Membrane</keyword>
<proteinExistence type="predicted"/>
<dbReference type="EMBL" id="CP070273">
    <property type="protein sequence ID" value="QRV24428.1"/>
    <property type="molecule type" value="Genomic_DNA"/>
</dbReference>
<keyword evidence="1" id="KW-0812">Transmembrane</keyword>